<dbReference type="EMBL" id="JBHSDV010000001">
    <property type="protein sequence ID" value="MFC4387691.1"/>
    <property type="molecule type" value="Genomic_DNA"/>
</dbReference>
<accession>A0ABV8VVM7</accession>
<feature type="transmembrane region" description="Helical" evidence="1">
    <location>
        <begin position="48"/>
        <end position="66"/>
    </location>
</feature>
<sequence>MTNKHNENFEKWIKKLPDISDHRSKEDVYRSIYIQMEEKKVQIDRSKWLVPTLATICSIVLLVIIIQNMEHISWNESSNDIAVENSANDEFSMYSAVEESEMQQDVMEGATQNELGDLKGKRTIQESYIGYDNNEDNITLAVVSDGAQYVVPITLLVPSDSLPSMNTLYENIAQYVDMNQNGFQTLHFEELEFDIHDNSASILLNDTYSVQNSSTNYHLFRQMLDTIFTTNGVEQIEVSGTHSFVLEQTNFASDYIQNKYYKVYQYQNSEKKWLIPVYNSDVETIEQALEEMKKDEEAYHIHKTIPSDTKINTSSIDGILEVRVESSELLISTDQTIFLESILATAKEFGFNAVRFYVNFDNATDYNLSEPIEVPDYINPQFAQ</sequence>
<dbReference type="Proteomes" id="UP001595880">
    <property type="component" value="Unassembled WGS sequence"/>
</dbReference>
<keyword evidence="1" id="KW-0472">Membrane</keyword>
<keyword evidence="3" id="KW-1185">Reference proteome</keyword>
<dbReference type="RefSeq" id="WP_390197904.1">
    <property type="nucleotide sequence ID" value="NZ_JBHSDV010000001.1"/>
</dbReference>
<protein>
    <recommendedName>
        <fullName evidence="4">GerMN domain-containing protein</fullName>
    </recommendedName>
</protein>
<evidence type="ECO:0000313" key="2">
    <source>
        <dbReference type="EMBL" id="MFC4387691.1"/>
    </source>
</evidence>
<reference evidence="3" key="1">
    <citation type="journal article" date="2019" name="Int. J. Syst. Evol. Microbiol.">
        <title>The Global Catalogue of Microorganisms (GCM) 10K type strain sequencing project: providing services to taxonomists for standard genome sequencing and annotation.</title>
        <authorList>
            <consortium name="The Broad Institute Genomics Platform"/>
            <consortium name="The Broad Institute Genome Sequencing Center for Infectious Disease"/>
            <person name="Wu L."/>
            <person name="Ma J."/>
        </authorList>
    </citation>
    <scope>NUCLEOTIDE SEQUENCE [LARGE SCALE GENOMIC DNA]</scope>
    <source>
        <strain evidence="3">KACC 14058</strain>
    </source>
</reference>
<keyword evidence="1" id="KW-1133">Transmembrane helix</keyword>
<evidence type="ECO:0000256" key="1">
    <source>
        <dbReference type="SAM" id="Phobius"/>
    </source>
</evidence>
<evidence type="ECO:0000313" key="3">
    <source>
        <dbReference type="Proteomes" id="UP001595880"/>
    </source>
</evidence>
<proteinExistence type="predicted"/>
<name>A0ABV8VVM7_9BACI</name>
<gene>
    <name evidence="2" type="ORF">ACFOZ1_07670</name>
</gene>
<evidence type="ECO:0008006" key="4">
    <source>
        <dbReference type="Google" id="ProtNLM"/>
    </source>
</evidence>
<organism evidence="2 3">
    <name type="scientific">Gracilibacillus marinus</name>
    <dbReference type="NCBI Taxonomy" id="630535"/>
    <lineage>
        <taxon>Bacteria</taxon>
        <taxon>Bacillati</taxon>
        <taxon>Bacillota</taxon>
        <taxon>Bacilli</taxon>
        <taxon>Bacillales</taxon>
        <taxon>Bacillaceae</taxon>
        <taxon>Gracilibacillus</taxon>
    </lineage>
</organism>
<comment type="caution">
    <text evidence="2">The sequence shown here is derived from an EMBL/GenBank/DDBJ whole genome shotgun (WGS) entry which is preliminary data.</text>
</comment>
<keyword evidence="1" id="KW-0812">Transmembrane</keyword>